<accession>A0A4R7CUB9</accession>
<dbReference type="CDD" id="cd02856">
    <property type="entry name" value="E_set_GDE_Isoamylase_N"/>
    <property type="match status" value="1"/>
</dbReference>
<keyword evidence="4" id="KW-1185">Reference proteome</keyword>
<feature type="domain" description="Glycoside hydrolase family 13 N-terminal" evidence="2">
    <location>
        <begin position="12"/>
        <end position="75"/>
    </location>
</feature>
<dbReference type="RefSeq" id="WP_243836284.1">
    <property type="nucleotide sequence ID" value="NZ_SNZV01000015.1"/>
</dbReference>
<dbReference type="EMBL" id="SNZV01000015">
    <property type="protein sequence ID" value="TDS06776.1"/>
    <property type="molecule type" value="Genomic_DNA"/>
</dbReference>
<dbReference type="InterPro" id="IPR044505">
    <property type="entry name" value="GlgX_Isoamylase_N_E_set"/>
</dbReference>
<organism evidence="3 4">
    <name type="scientific">Sphingobacterium paludis</name>
    <dbReference type="NCBI Taxonomy" id="1476465"/>
    <lineage>
        <taxon>Bacteria</taxon>
        <taxon>Pseudomonadati</taxon>
        <taxon>Bacteroidota</taxon>
        <taxon>Sphingobacteriia</taxon>
        <taxon>Sphingobacteriales</taxon>
        <taxon>Sphingobacteriaceae</taxon>
        <taxon>Sphingobacterium</taxon>
    </lineage>
</organism>
<protein>
    <submittedName>
        <fullName evidence="3">Putative carbohydrate-binding protein with CBM48</fullName>
    </submittedName>
</protein>
<gene>
    <name evidence="3" type="ORF">B0I21_11521</name>
</gene>
<dbReference type="SUPFAM" id="SSF81296">
    <property type="entry name" value="E set domains"/>
    <property type="match status" value="1"/>
</dbReference>
<comment type="similarity">
    <text evidence="1">Belongs to the glycosyl hydrolase 13 family.</text>
</comment>
<dbReference type="Gene3D" id="2.60.40.10">
    <property type="entry name" value="Immunoglobulins"/>
    <property type="match status" value="1"/>
</dbReference>
<dbReference type="GO" id="GO:0004553">
    <property type="term" value="F:hydrolase activity, hydrolyzing O-glycosyl compounds"/>
    <property type="evidence" value="ECO:0007669"/>
    <property type="project" value="InterPro"/>
</dbReference>
<proteinExistence type="inferred from homology"/>
<dbReference type="PANTHER" id="PTHR43002">
    <property type="entry name" value="GLYCOGEN DEBRANCHING ENZYME"/>
    <property type="match status" value="1"/>
</dbReference>
<dbReference type="InterPro" id="IPR013783">
    <property type="entry name" value="Ig-like_fold"/>
</dbReference>
<reference evidence="3 4" key="1">
    <citation type="submission" date="2019-03" db="EMBL/GenBank/DDBJ databases">
        <title>Genomic Encyclopedia of Type Strains, Phase III (KMG-III): the genomes of soil and plant-associated and newly described type strains.</title>
        <authorList>
            <person name="Whitman W."/>
        </authorList>
    </citation>
    <scope>NUCLEOTIDE SEQUENCE [LARGE SCALE GENOMIC DNA]</scope>
    <source>
        <strain evidence="3 4">CGMCC 1.12801</strain>
    </source>
</reference>
<dbReference type="Pfam" id="PF02922">
    <property type="entry name" value="CBM_48"/>
    <property type="match status" value="1"/>
</dbReference>
<dbReference type="InterPro" id="IPR004193">
    <property type="entry name" value="Glyco_hydro_13_N"/>
</dbReference>
<comment type="caution">
    <text evidence="3">The sequence shown here is derived from an EMBL/GenBank/DDBJ whole genome shotgun (WGS) entry which is preliminary data.</text>
</comment>
<sequence>MKTQVSPGSPYPLGATPSADGVNFALFSRDATKVELRLFTDDSSHAQEQRIELIVHKHDVWHAFIPDLKPGQHYG</sequence>
<dbReference type="Proteomes" id="UP000294752">
    <property type="component" value="Unassembled WGS sequence"/>
</dbReference>
<evidence type="ECO:0000259" key="2">
    <source>
        <dbReference type="Pfam" id="PF02922"/>
    </source>
</evidence>
<dbReference type="GO" id="GO:0005975">
    <property type="term" value="P:carbohydrate metabolic process"/>
    <property type="evidence" value="ECO:0007669"/>
    <property type="project" value="InterPro"/>
</dbReference>
<dbReference type="AlphaFoldDB" id="A0A4R7CUB9"/>
<evidence type="ECO:0000313" key="4">
    <source>
        <dbReference type="Proteomes" id="UP000294752"/>
    </source>
</evidence>
<evidence type="ECO:0000256" key="1">
    <source>
        <dbReference type="ARBA" id="ARBA00008061"/>
    </source>
</evidence>
<name>A0A4R7CUB9_9SPHI</name>
<dbReference type="InterPro" id="IPR014756">
    <property type="entry name" value="Ig_E-set"/>
</dbReference>
<evidence type="ECO:0000313" key="3">
    <source>
        <dbReference type="EMBL" id="TDS06776.1"/>
    </source>
</evidence>